<keyword evidence="4" id="KW-0964">Secreted</keyword>
<feature type="chain" id="PRO_5001753485" description="RxLR effector PexRD54 WY domain-containing protein" evidence="7">
    <location>
        <begin position="21"/>
        <end position="593"/>
    </location>
</feature>
<dbReference type="EMBL" id="ANJA01002766">
    <property type="protein sequence ID" value="ETO68132.1"/>
    <property type="molecule type" value="Genomic_DNA"/>
</dbReference>
<evidence type="ECO:0000313" key="10">
    <source>
        <dbReference type="Proteomes" id="UP000028582"/>
    </source>
</evidence>
<evidence type="ECO:0000256" key="7">
    <source>
        <dbReference type="SAM" id="SignalP"/>
    </source>
</evidence>
<evidence type="ECO:0000259" key="8">
    <source>
        <dbReference type="Pfam" id="PF22748"/>
    </source>
</evidence>
<organism evidence="9 10">
    <name type="scientific">Phytophthora nicotianae P1976</name>
    <dbReference type="NCBI Taxonomy" id="1317066"/>
    <lineage>
        <taxon>Eukaryota</taxon>
        <taxon>Sar</taxon>
        <taxon>Stramenopiles</taxon>
        <taxon>Oomycota</taxon>
        <taxon>Peronosporomycetes</taxon>
        <taxon>Peronosporales</taxon>
        <taxon>Peronosporaceae</taxon>
        <taxon>Phytophthora</taxon>
    </lineage>
</organism>
<keyword evidence="6" id="KW-0843">Virulence</keyword>
<evidence type="ECO:0000313" key="9">
    <source>
        <dbReference type="EMBL" id="ETO68132.1"/>
    </source>
</evidence>
<name>A0A080ZNC1_PHYNI</name>
<comment type="subcellular location">
    <subcellularLocation>
        <location evidence="1">Host cell</location>
    </subcellularLocation>
    <subcellularLocation>
        <location evidence="2">Secreted</location>
    </subcellularLocation>
</comment>
<feature type="signal peptide" evidence="7">
    <location>
        <begin position="1"/>
        <end position="20"/>
    </location>
</feature>
<dbReference type="Pfam" id="PF22748">
    <property type="entry name" value="PexRD54_WY"/>
    <property type="match status" value="1"/>
</dbReference>
<dbReference type="GO" id="GO:0043657">
    <property type="term" value="C:host cell"/>
    <property type="evidence" value="ECO:0007669"/>
    <property type="project" value="UniProtKB-SubCell"/>
</dbReference>
<evidence type="ECO:0000256" key="6">
    <source>
        <dbReference type="ARBA" id="ARBA00023026"/>
    </source>
</evidence>
<sequence length="593" mass="66256">MRLYGLILLGAAVLLAKVSANSDAQAATSFATAEHSVSTNRFLRVSEISEVGNEERVISTKIIPGADLVSNFVLKQWLAVLLKTNTNTDTVYAMLKLNAADDNIFQNSRFLAWATYVEKYNAQHPGQPSSMLPKLTKKYGNERLGTILDAAKHVESTKNLATNLQTEQMKVWKSAKLSTDDLFSMYKLQGGAPDLLASPGLQEFNPGPKTTLFEKLHASYSDFALSQLLIAAKNAPTTEKLATSLQKEQLQVWLKSGKSPQAVFKALALDNEADNLFASPQFKIWLDYSLDFKKANPRANTVPVIDTLTAHYRDGNLLRIIKEAKEVSATRGWATYYERALVAKWLKNEKTPASILRLLGRQVTPDDAFTLLKVDMGTDNIFARREFNAWVSYANVFRRENPDIASKPVIETLLAHYGDRALSRMIERAKKTSTTKVSAAYFEKALFSKWVEDRKTSAYISKILDRSVTPDDAFTLLALDKAGGNILSRQEYSTWLTYANMYKRENPNIPTKSVIDTLMTYYSNEALSQVIKNVKKTAVTKTKPTYYENALLDKWAASGKAPAYAVNMLGTSKADQKRMMSKYLEKIKSTASD</sequence>
<comment type="caution">
    <text evidence="9">The sequence shown here is derived from an EMBL/GenBank/DDBJ whole genome shotgun (WGS) entry which is preliminary data.</text>
</comment>
<dbReference type="AlphaFoldDB" id="A0A080ZNC1"/>
<reference evidence="9 10" key="1">
    <citation type="submission" date="2013-11" db="EMBL/GenBank/DDBJ databases">
        <title>The Genome Sequence of Phytophthora parasitica P1976.</title>
        <authorList>
            <consortium name="The Broad Institute Genomics Platform"/>
            <person name="Russ C."/>
            <person name="Tyler B."/>
            <person name="Panabieres F."/>
            <person name="Shan W."/>
            <person name="Tripathy S."/>
            <person name="Grunwald N."/>
            <person name="Machado M."/>
            <person name="Johnson C.S."/>
            <person name="Walker B."/>
            <person name="Young S."/>
            <person name="Zeng Q."/>
            <person name="Gargeya S."/>
            <person name="Fitzgerald M."/>
            <person name="Haas B."/>
            <person name="Abouelleil A."/>
            <person name="Allen A.W."/>
            <person name="Alvarado L."/>
            <person name="Arachchi H.M."/>
            <person name="Berlin A.M."/>
            <person name="Chapman S.B."/>
            <person name="Gainer-Dewar J."/>
            <person name="Goldberg J."/>
            <person name="Griggs A."/>
            <person name="Gujja S."/>
            <person name="Hansen M."/>
            <person name="Howarth C."/>
            <person name="Imamovic A."/>
            <person name="Ireland A."/>
            <person name="Larimer J."/>
            <person name="McCowan C."/>
            <person name="Murphy C."/>
            <person name="Pearson M."/>
            <person name="Poon T.W."/>
            <person name="Priest M."/>
            <person name="Roberts A."/>
            <person name="Saif S."/>
            <person name="Shea T."/>
            <person name="Sisk P."/>
            <person name="Sykes S."/>
            <person name="Wortman J."/>
            <person name="Nusbaum C."/>
            <person name="Birren B."/>
        </authorList>
    </citation>
    <scope>NUCLEOTIDE SEQUENCE [LARGE SCALE GENOMIC DNA]</scope>
    <source>
        <strain evidence="9 10">P1976</strain>
    </source>
</reference>
<evidence type="ECO:0000256" key="3">
    <source>
        <dbReference type="ARBA" id="ARBA00010400"/>
    </source>
</evidence>
<evidence type="ECO:0000256" key="4">
    <source>
        <dbReference type="ARBA" id="ARBA00022525"/>
    </source>
</evidence>
<evidence type="ECO:0000256" key="2">
    <source>
        <dbReference type="ARBA" id="ARBA00004613"/>
    </source>
</evidence>
<dbReference type="InterPro" id="IPR054463">
    <property type="entry name" value="PexRD54_WY"/>
</dbReference>
<evidence type="ECO:0000256" key="1">
    <source>
        <dbReference type="ARBA" id="ARBA00004340"/>
    </source>
</evidence>
<proteinExistence type="inferred from homology"/>
<dbReference type="Proteomes" id="UP000028582">
    <property type="component" value="Unassembled WGS sequence"/>
</dbReference>
<keyword evidence="5 7" id="KW-0732">Signal</keyword>
<gene>
    <name evidence="9" type="ORF">F444_15009</name>
</gene>
<evidence type="ECO:0000256" key="5">
    <source>
        <dbReference type="ARBA" id="ARBA00022729"/>
    </source>
</evidence>
<dbReference type="GO" id="GO:0005576">
    <property type="term" value="C:extracellular region"/>
    <property type="evidence" value="ECO:0007669"/>
    <property type="project" value="UniProtKB-SubCell"/>
</dbReference>
<accession>A0A080ZNC1</accession>
<comment type="similarity">
    <text evidence="3">Belongs to the RxLR effector family.</text>
</comment>
<feature type="domain" description="RxLR effector PexRD54 WY" evidence="8">
    <location>
        <begin position="248"/>
        <end position="288"/>
    </location>
</feature>
<protein>
    <recommendedName>
        <fullName evidence="8">RxLR effector PexRD54 WY domain-containing protein</fullName>
    </recommendedName>
</protein>
<dbReference type="OrthoDB" id="118898at2759"/>